<protein>
    <submittedName>
        <fullName evidence="2">Uncharacterized protein</fullName>
    </submittedName>
</protein>
<evidence type="ECO:0000256" key="1">
    <source>
        <dbReference type="SAM" id="MobiDB-lite"/>
    </source>
</evidence>
<organism evidence="2 3">
    <name type="scientific">Leersia perrieri</name>
    <dbReference type="NCBI Taxonomy" id="77586"/>
    <lineage>
        <taxon>Eukaryota</taxon>
        <taxon>Viridiplantae</taxon>
        <taxon>Streptophyta</taxon>
        <taxon>Embryophyta</taxon>
        <taxon>Tracheophyta</taxon>
        <taxon>Spermatophyta</taxon>
        <taxon>Magnoliopsida</taxon>
        <taxon>Liliopsida</taxon>
        <taxon>Poales</taxon>
        <taxon>Poaceae</taxon>
        <taxon>BOP clade</taxon>
        <taxon>Oryzoideae</taxon>
        <taxon>Oryzeae</taxon>
        <taxon>Oryzinae</taxon>
        <taxon>Leersia</taxon>
    </lineage>
</organism>
<dbReference type="Proteomes" id="UP000032180">
    <property type="component" value="Chromosome 12"/>
</dbReference>
<evidence type="ECO:0000313" key="2">
    <source>
        <dbReference type="EnsemblPlants" id="LPERR12G07890.2"/>
    </source>
</evidence>
<sequence>MVSGNDRATDLDGGEAEEGISPGIKTRDGICIPSRVITMSRPFGHWCHGDFVTALNRGRDDRESGES</sequence>
<reference evidence="3" key="2">
    <citation type="submission" date="2013-12" db="EMBL/GenBank/DDBJ databases">
        <authorList>
            <person name="Yu Y."/>
            <person name="Lee S."/>
            <person name="de Baynast K."/>
            <person name="Wissotski M."/>
            <person name="Liu L."/>
            <person name="Talag J."/>
            <person name="Goicoechea J."/>
            <person name="Angelova A."/>
            <person name="Jetty R."/>
            <person name="Kudrna D."/>
            <person name="Golser W."/>
            <person name="Rivera L."/>
            <person name="Zhang J."/>
            <person name="Wing R."/>
        </authorList>
    </citation>
    <scope>NUCLEOTIDE SEQUENCE</scope>
</reference>
<dbReference type="EnsemblPlants" id="LPERR12G07890.2">
    <property type="protein sequence ID" value="LPERR12G07890.2"/>
    <property type="gene ID" value="LPERR12G07890"/>
</dbReference>
<dbReference type="AlphaFoldDB" id="A0A0D9XYM7"/>
<name>A0A0D9XYM7_9ORYZ</name>
<reference evidence="2" key="3">
    <citation type="submission" date="2015-04" db="UniProtKB">
        <authorList>
            <consortium name="EnsemblPlants"/>
        </authorList>
    </citation>
    <scope>IDENTIFICATION</scope>
</reference>
<proteinExistence type="predicted"/>
<dbReference type="HOGENOM" id="CLU_2816067_0_0_1"/>
<reference evidence="2 3" key="1">
    <citation type="submission" date="2012-08" db="EMBL/GenBank/DDBJ databases">
        <title>Oryza genome evolution.</title>
        <authorList>
            <person name="Wing R.A."/>
        </authorList>
    </citation>
    <scope>NUCLEOTIDE SEQUENCE</scope>
</reference>
<feature type="region of interest" description="Disordered" evidence="1">
    <location>
        <begin position="1"/>
        <end position="27"/>
    </location>
</feature>
<evidence type="ECO:0000313" key="3">
    <source>
        <dbReference type="Proteomes" id="UP000032180"/>
    </source>
</evidence>
<accession>A0A0D9XYM7</accession>
<keyword evidence="3" id="KW-1185">Reference proteome</keyword>
<dbReference type="Gramene" id="LPERR12G07890.2">
    <property type="protein sequence ID" value="LPERR12G07890.2"/>
    <property type="gene ID" value="LPERR12G07890"/>
</dbReference>